<dbReference type="InterPro" id="IPR049282">
    <property type="entry name" value="BVU_3817_N_sf"/>
</dbReference>
<dbReference type="InterPro" id="IPR049281">
    <property type="entry name" value="BVU_3817-like_C_sf"/>
</dbReference>
<dbReference type="InterPro" id="IPR049280">
    <property type="entry name" value="DUF6852"/>
</dbReference>
<dbReference type="InterPro" id="IPR041218">
    <property type="entry name" value="DUF5606"/>
</dbReference>
<evidence type="ECO:0000256" key="1">
    <source>
        <dbReference type="SAM" id="MobiDB-lite"/>
    </source>
</evidence>
<dbReference type="AlphaFoldDB" id="A0A344TPT1"/>
<organism evidence="4 5">
    <name type="scientific">Runella rosea</name>
    <dbReference type="NCBI Taxonomy" id="2259595"/>
    <lineage>
        <taxon>Bacteria</taxon>
        <taxon>Pseudomonadati</taxon>
        <taxon>Bacteroidota</taxon>
        <taxon>Cytophagia</taxon>
        <taxon>Cytophagales</taxon>
        <taxon>Spirosomataceae</taxon>
        <taxon>Runella</taxon>
    </lineage>
</organism>
<dbReference type="OrthoDB" id="675198at2"/>
<dbReference type="Gene3D" id="2.30.30.730">
    <property type="match status" value="1"/>
</dbReference>
<dbReference type="Pfam" id="PF21186">
    <property type="entry name" value="DUF6852"/>
    <property type="match status" value="1"/>
</dbReference>
<name>A0A344TPT1_9BACT</name>
<evidence type="ECO:0000259" key="2">
    <source>
        <dbReference type="Pfam" id="PF18347"/>
    </source>
</evidence>
<feature type="compositionally biased region" description="Acidic residues" evidence="1">
    <location>
        <begin position="138"/>
        <end position="152"/>
    </location>
</feature>
<proteinExistence type="predicted"/>
<evidence type="ECO:0000313" key="5">
    <source>
        <dbReference type="Proteomes" id="UP000251993"/>
    </source>
</evidence>
<accession>A0A344TPT1</accession>
<dbReference type="Gene3D" id="1.10.10.1650">
    <property type="match status" value="1"/>
</dbReference>
<feature type="region of interest" description="Disordered" evidence="1">
    <location>
        <begin position="132"/>
        <end position="152"/>
    </location>
</feature>
<gene>
    <name evidence="4" type="ORF">DR864_24385</name>
</gene>
<feature type="domain" description="DUF6852" evidence="3">
    <location>
        <begin position="53"/>
        <end position="123"/>
    </location>
</feature>
<protein>
    <submittedName>
        <fullName evidence="4">Uncharacterized protein</fullName>
    </submittedName>
</protein>
<dbReference type="Pfam" id="PF18347">
    <property type="entry name" value="DUF5606"/>
    <property type="match status" value="1"/>
</dbReference>
<dbReference type="RefSeq" id="WP_114069415.1">
    <property type="nucleotide sequence ID" value="NZ_CP030850.1"/>
</dbReference>
<dbReference type="EMBL" id="CP030850">
    <property type="protein sequence ID" value="AXE20652.1"/>
    <property type="molecule type" value="Genomic_DNA"/>
</dbReference>
<dbReference type="Proteomes" id="UP000251993">
    <property type="component" value="Chromosome"/>
</dbReference>
<keyword evidence="5" id="KW-1185">Reference proteome</keyword>
<sequence>MELLKEIANFSGKSGLYRILKPGRGGVIVESLDDKREKSMIGASARVSVLKDISIFMQDEEKATPLGDVFASIHEKYQDTKLDAKGLSDYQLVDFMSEVLPGYDTEKVYLSDIRKIINWYNILTAYAPEVFEKSSEEQPTEESSEQPAEETK</sequence>
<feature type="domain" description="DUF5606" evidence="2">
    <location>
        <begin position="4"/>
        <end position="50"/>
    </location>
</feature>
<evidence type="ECO:0000259" key="3">
    <source>
        <dbReference type="Pfam" id="PF21186"/>
    </source>
</evidence>
<evidence type="ECO:0000313" key="4">
    <source>
        <dbReference type="EMBL" id="AXE20652.1"/>
    </source>
</evidence>
<reference evidence="4 5" key="1">
    <citation type="submission" date="2018-07" db="EMBL/GenBank/DDBJ databases">
        <title>Genome sequencing of Runella.</title>
        <authorList>
            <person name="Baek M.-G."/>
            <person name="Yi H."/>
        </authorList>
    </citation>
    <scope>NUCLEOTIDE SEQUENCE [LARGE SCALE GENOMIC DNA]</scope>
    <source>
        <strain evidence="4 5">HYN0085</strain>
    </source>
</reference>
<dbReference type="KEGG" id="run:DR864_24385"/>